<name>A0A3B0RCT7_9ZZZZ</name>
<evidence type="ECO:0000256" key="1">
    <source>
        <dbReference type="SAM" id="Phobius"/>
    </source>
</evidence>
<organism evidence="2">
    <name type="scientific">hydrothermal vent metagenome</name>
    <dbReference type="NCBI Taxonomy" id="652676"/>
    <lineage>
        <taxon>unclassified sequences</taxon>
        <taxon>metagenomes</taxon>
        <taxon>ecological metagenomes</taxon>
    </lineage>
</organism>
<evidence type="ECO:0000313" key="2">
    <source>
        <dbReference type="EMBL" id="VAV82483.1"/>
    </source>
</evidence>
<reference evidence="2" key="1">
    <citation type="submission" date="2018-06" db="EMBL/GenBank/DDBJ databases">
        <authorList>
            <person name="Zhirakovskaya E."/>
        </authorList>
    </citation>
    <scope>NUCLEOTIDE SEQUENCE</scope>
</reference>
<proteinExistence type="predicted"/>
<dbReference type="AlphaFoldDB" id="A0A3B0RCT7"/>
<feature type="non-terminal residue" evidence="2">
    <location>
        <position position="1"/>
    </location>
</feature>
<accession>A0A3B0RCT7</accession>
<dbReference type="EMBL" id="UOEA01000019">
    <property type="protein sequence ID" value="VAV82483.1"/>
    <property type="molecule type" value="Genomic_DNA"/>
</dbReference>
<feature type="transmembrane region" description="Helical" evidence="1">
    <location>
        <begin position="21"/>
        <end position="41"/>
    </location>
</feature>
<keyword evidence="1" id="KW-1133">Transmembrane helix</keyword>
<keyword evidence="1" id="KW-0472">Membrane</keyword>
<protein>
    <submittedName>
        <fullName evidence="2">Uncharacterized protein</fullName>
    </submittedName>
</protein>
<sequence>EQNSKWFSPTSPIHTISERNFVRLNLILGILSIVYGVMKIYPMTK</sequence>
<keyword evidence="1" id="KW-0812">Transmembrane</keyword>
<gene>
    <name evidence="2" type="ORF">MNBD_DELTA01-31</name>
</gene>